<dbReference type="Proteomes" id="UP000635983">
    <property type="component" value="Unassembled WGS sequence"/>
</dbReference>
<dbReference type="InterPro" id="IPR052553">
    <property type="entry name" value="CbiG_hydrolase"/>
</dbReference>
<dbReference type="Gene3D" id="3.30.420.180">
    <property type="entry name" value="CobE/GbiG C-terminal domain"/>
    <property type="match status" value="1"/>
</dbReference>
<evidence type="ECO:0000313" key="2">
    <source>
        <dbReference type="EMBL" id="GGJ85037.1"/>
    </source>
</evidence>
<sequence>MTLMPVHDTSLATPSVVIGIGCRRNCPLAELIELVAAALQEVDLSLACVRAVATHHQKCDEPALNELAAWLQCELVLLEPAALEATSARVSGISLAAQHALGVGSVAEASALACADGLGRGRSTLRLTKRKSANATLAIATVSEDA</sequence>
<dbReference type="Pfam" id="PF01890">
    <property type="entry name" value="CbiG_C"/>
    <property type="match status" value="1"/>
</dbReference>
<dbReference type="GO" id="GO:0009236">
    <property type="term" value="P:cobalamin biosynthetic process"/>
    <property type="evidence" value="ECO:0007669"/>
    <property type="project" value="InterPro"/>
</dbReference>
<dbReference type="InterPro" id="IPR002750">
    <property type="entry name" value="CobE/GbiG_C"/>
</dbReference>
<dbReference type="EMBL" id="BMPO01000002">
    <property type="protein sequence ID" value="GGJ85037.1"/>
    <property type="molecule type" value="Genomic_DNA"/>
</dbReference>
<gene>
    <name evidence="2" type="ORF">GCM10009304_08810</name>
</gene>
<evidence type="ECO:0000313" key="3">
    <source>
        <dbReference type="Proteomes" id="UP000635983"/>
    </source>
</evidence>
<reference evidence="2" key="1">
    <citation type="journal article" date="2014" name="Int. J. Syst. Evol. Microbiol.">
        <title>Complete genome sequence of Corynebacterium casei LMG S-19264T (=DSM 44701T), isolated from a smear-ripened cheese.</title>
        <authorList>
            <consortium name="US DOE Joint Genome Institute (JGI-PGF)"/>
            <person name="Walter F."/>
            <person name="Albersmeier A."/>
            <person name="Kalinowski J."/>
            <person name="Ruckert C."/>
        </authorList>
    </citation>
    <scope>NUCLEOTIDE SEQUENCE</scope>
    <source>
        <strain evidence="2">JCM 30078</strain>
    </source>
</reference>
<name>A0A917PN00_9PSED</name>
<proteinExistence type="predicted"/>
<dbReference type="AlphaFoldDB" id="A0A917PN00"/>
<dbReference type="PANTHER" id="PTHR37477:SF1">
    <property type="entry name" value="COBALT-PRECORRIN-5A HYDROLASE"/>
    <property type="match status" value="1"/>
</dbReference>
<organism evidence="2 3">
    <name type="scientific">Pseudomonas matsuisoli</name>
    <dbReference type="NCBI Taxonomy" id="1515666"/>
    <lineage>
        <taxon>Bacteria</taxon>
        <taxon>Pseudomonadati</taxon>
        <taxon>Pseudomonadota</taxon>
        <taxon>Gammaproteobacteria</taxon>
        <taxon>Pseudomonadales</taxon>
        <taxon>Pseudomonadaceae</taxon>
        <taxon>Pseudomonas</taxon>
    </lineage>
</organism>
<reference evidence="2" key="2">
    <citation type="submission" date="2020-09" db="EMBL/GenBank/DDBJ databases">
        <authorList>
            <person name="Sun Q."/>
            <person name="Ohkuma M."/>
        </authorList>
    </citation>
    <scope>NUCLEOTIDE SEQUENCE</scope>
    <source>
        <strain evidence="2">JCM 30078</strain>
    </source>
</reference>
<evidence type="ECO:0000259" key="1">
    <source>
        <dbReference type="Pfam" id="PF01890"/>
    </source>
</evidence>
<comment type="caution">
    <text evidence="2">The sequence shown here is derived from an EMBL/GenBank/DDBJ whole genome shotgun (WGS) entry which is preliminary data.</text>
</comment>
<feature type="domain" description="CobE/GbiG C-terminal" evidence="1">
    <location>
        <begin position="16"/>
        <end position="140"/>
    </location>
</feature>
<protein>
    <recommendedName>
        <fullName evidence="1">CobE/GbiG C-terminal domain-containing protein</fullName>
    </recommendedName>
</protein>
<dbReference type="PANTHER" id="PTHR37477">
    <property type="entry name" value="COBALT-PRECORRIN-5A HYDROLASE"/>
    <property type="match status" value="1"/>
</dbReference>
<dbReference type="SUPFAM" id="SSF159664">
    <property type="entry name" value="CobE/GbiG C-terminal domain-like"/>
    <property type="match status" value="1"/>
</dbReference>
<dbReference type="RefSeq" id="WP_188981942.1">
    <property type="nucleotide sequence ID" value="NZ_BMPO01000002.1"/>
</dbReference>
<accession>A0A917PN00</accession>
<keyword evidence="3" id="KW-1185">Reference proteome</keyword>
<dbReference type="InterPro" id="IPR036518">
    <property type="entry name" value="CobE/GbiG_C_sf"/>
</dbReference>